<evidence type="ECO:0000313" key="2">
    <source>
        <dbReference type="EMBL" id="KAA6400180.1"/>
    </source>
</evidence>
<comment type="caution">
    <text evidence="2">The sequence shown here is derived from an EMBL/GenBank/DDBJ whole genome shotgun (WGS) entry which is preliminary data.</text>
</comment>
<accession>A0A5J4WZ85</accession>
<sequence length="77" mass="8153">MENLETVGFLGKCQINGITIISLVLALVVASRTVVQSWLVQTSPAVESIVLVSSQLRSSGLLAGPLSAFLHLYPDIS</sequence>
<evidence type="ECO:0000256" key="1">
    <source>
        <dbReference type="SAM" id="Phobius"/>
    </source>
</evidence>
<keyword evidence="1" id="KW-0472">Membrane</keyword>
<dbReference type="EMBL" id="SNRW01000606">
    <property type="protein sequence ID" value="KAA6400180.1"/>
    <property type="molecule type" value="Genomic_DNA"/>
</dbReference>
<organism evidence="2 3">
    <name type="scientific">Streblomastix strix</name>
    <dbReference type="NCBI Taxonomy" id="222440"/>
    <lineage>
        <taxon>Eukaryota</taxon>
        <taxon>Metamonada</taxon>
        <taxon>Preaxostyla</taxon>
        <taxon>Oxymonadida</taxon>
        <taxon>Streblomastigidae</taxon>
        <taxon>Streblomastix</taxon>
    </lineage>
</organism>
<keyword evidence="1" id="KW-0812">Transmembrane</keyword>
<evidence type="ECO:0000313" key="3">
    <source>
        <dbReference type="Proteomes" id="UP000324800"/>
    </source>
</evidence>
<protein>
    <submittedName>
        <fullName evidence="2">Uncharacterized protein</fullName>
    </submittedName>
</protein>
<feature type="transmembrane region" description="Helical" evidence="1">
    <location>
        <begin position="15"/>
        <end position="35"/>
    </location>
</feature>
<name>A0A5J4WZ85_9EUKA</name>
<keyword evidence="1" id="KW-1133">Transmembrane helix</keyword>
<gene>
    <name evidence="2" type="ORF">EZS28_004298</name>
</gene>
<reference evidence="2 3" key="1">
    <citation type="submission" date="2019-03" db="EMBL/GenBank/DDBJ databases">
        <title>Single cell metagenomics reveals metabolic interactions within the superorganism composed of flagellate Streblomastix strix and complex community of Bacteroidetes bacteria on its surface.</title>
        <authorList>
            <person name="Treitli S.C."/>
            <person name="Kolisko M."/>
            <person name="Husnik F."/>
            <person name="Keeling P."/>
            <person name="Hampl V."/>
        </authorList>
    </citation>
    <scope>NUCLEOTIDE SEQUENCE [LARGE SCALE GENOMIC DNA]</scope>
    <source>
        <strain evidence="2">ST1C</strain>
    </source>
</reference>
<proteinExistence type="predicted"/>
<dbReference type="Proteomes" id="UP000324800">
    <property type="component" value="Unassembled WGS sequence"/>
</dbReference>
<dbReference type="AlphaFoldDB" id="A0A5J4WZ85"/>